<dbReference type="Ensembl" id="ENSSLDT00000021829.1">
    <property type="protein sequence ID" value="ENSSLDP00000021131.1"/>
    <property type="gene ID" value="ENSSLDG00000016521.1"/>
</dbReference>
<feature type="compositionally biased region" description="Pro residues" evidence="4">
    <location>
        <begin position="1403"/>
        <end position="1421"/>
    </location>
</feature>
<feature type="compositionally biased region" description="Low complexity" evidence="4">
    <location>
        <begin position="1391"/>
        <end position="1402"/>
    </location>
</feature>
<feature type="compositionally biased region" description="Low complexity" evidence="4">
    <location>
        <begin position="1138"/>
        <end position="1147"/>
    </location>
</feature>
<keyword evidence="1" id="KW-0479">Metal-binding</keyword>
<sequence length="1495" mass="165781">MGPKPREGPGMACSACYYLVISSTHLSNGHFRRVKGVFRGPLCPTATSDSPERAERALGCSVEDLKALFYCELCDKQYLRHQEFDNHINSYDHAHKQRLKDLKHREFARNVASKSWKDQRKQEKALRRLHQLAQLQQETQRVPGRSHGLRSTVRAVSQQQERDMNQRDHSPDYKPEPFNHTQQPRPPQTRTATLSHQPKDSCQSPCQIPLATALAESPLITHPASNTDPPAVNSQSCLGMYPQLPLPGRGRVGGRLGVSFCFSRRGPRLEPSASVFSDLEEEEREKREQMKERIRGIMEDIDREIGASEERKHGPSEKRKSSSDSVGPSDMGQIPGETVREEGVIEKTNILKEHSLISTAAPDNKSHDSLFLPSQTQVTIWGAALAGEHIDTENTDSETERKPETEAGREESQHVCVLGKDGSTRLRWPVSLLKFTKSQPHISYSCNPLCLNPQRPEKLTEDLQELQQDQLCALSDESNPCVPVILTPDAHSCLQRHTRHELRAPRWKIAEENIKTEQHINVETKAHLFLKKPLSSSATGSERERNKLSMENCVRAASHPFDPAHSDSSDTNSQDPLGGRLGGVRGISERAITALSCKLESVTQSGTQGMCISPSRCECGRETMCECASAPQPYVGVSEVSRKKRKASTKKHKLGKRKRGEKEKTSNKRLSARCKVRSVVSTVSTGRERREEAGGSWRKNGRQRVSGDRGMRRTVRRAGSSCLLGRCEAEPVSISVRKRRPHRSHSTESQSQPDREQADHCSAYSQLTRHTADRDTKGEGKRDEDGVTFPWRSHFSLHSFSPGCNSKLFWERGHHSNPRSFIDCCYPDNSCGSSPARKRKLPHRDRKFIHSKSLRHGEAWEERGRKVGGNSGRRDRGLVSDTEQWEWMRGNCPGISEEVRSRAGWRSGNRVVERDRVARFSPSPSSWGRSSRHLSTEDVDWDRCSVDRWTWGSSDSWEDRGTHRSTSGSRTGADSRDSPGCVWRCTGTRRSSSRHFSSPEWWTSGQTYSPQSVINTRASRCHSPRSCSPCSSTSMSELSWEWSRSSTCSGVTVDGLKASSCGMSSGAPGLSSEAPQGAKKQSTSTSASSGLTCSSLSHSSPPRASFAPTVPGLNTHHGETSPSQLKEPNSQSDHRHGSSTPVTTSSSGRTLQGLSPSKSLPQKPTRMLLLPLIGKLPAIQRKAKRKKWLLEKSQDKGGEEEDEAKGSGVDPGAVVDSQKHPLDVAESNASSMPNLCPSQIRTDDKQTGGETAPPISFTAEEMDKYRLLQEQAREHMQKVLERSQESADTHTETNYTHTTQAENCGTSEEQYTPVPAPLHNPSQPQTQSIHTDAMQTQGQHALRVSLPLPHVTPQKNFTQPMALAVPNLPPLPPSPPLSSLHHIILQHTALSMPPSSSSSSTSPPSPAIHPHPAQLPHPLQPLHPSLPHHLHLSPFSISSLFPSILLSHHPMPLLPQSAAFHATPLAPLSSVALQPLNPQPFMERVWPVRFQQKAL</sequence>
<dbReference type="InterPro" id="IPR036236">
    <property type="entry name" value="Znf_C2H2_sf"/>
</dbReference>
<feature type="region of interest" description="Disordered" evidence="4">
    <location>
        <begin position="136"/>
        <end position="205"/>
    </location>
</feature>
<feature type="region of interest" description="Disordered" evidence="4">
    <location>
        <begin position="558"/>
        <end position="583"/>
    </location>
</feature>
<dbReference type="GO" id="GO:0005634">
    <property type="term" value="C:nucleus"/>
    <property type="evidence" value="ECO:0007669"/>
    <property type="project" value="TreeGrafter"/>
</dbReference>
<feature type="region of interest" description="Disordered" evidence="4">
    <location>
        <begin position="1062"/>
        <end position="1165"/>
    </location>
</feature>
<dbReference type="GeneTree" id="ENSGT00940000160479"/>
<reference evidence="6" key="2">
    <citation type="submission" date="2025-09" db="UniProtKB">
        <authorList>
            <consortium name="Ensembl"/>
        </authorList>
    </citation>
    <scope>IDENTIFICATION</scope>
</reference>
<dbReference type="PANTHER" id="PTHR17614">
    <property type="entry name" value="ZINC FINGER-CONTAINING"/>
    <property type="match status" value="1"/>
</dbReference>
<feature type="region of interest" description="Disordered" evidence="4">
    <location>
        <begin position="955"/>
        <end position="979"/>
    </location>
</feature>
<feature type="compositionally biased region" description="Polar residues" evidence="4">
    <location>
        <begin position="179"/>
        <end position="205"/>
    </location>
</feature>
<dbReference type="InterPro" id="IPR052445">
    <property type="entry name" value="ZnF-G_patch_domain"/>
</dbReference>
<protein>
    <recommendedName>
        <fullName evidence="5">C2H2-type domain-containing protein</fullName>
    </recommendedName>
</protein>
<evidence type="ECO:0000256" key="2">
    <source>
        <dbReference type="ARBA" id="ARBA00022771"/>
    </source>
</evidence>
<dbReference type="STRING" id="1841481.ENSSLDP00000021131"/>
<evidence type="ECO:0000256" key="1">
    <source>
        <dbReference type="ARBA" id="ARBA00022723"/>
    </source>
</evidence>
<feature type="region of interest" description="Disordered" evidence="4">
    <location>
        <begin position="387"/>
        <end position="413"/>
    </location>
</feature>
<organism evidence="6 7">
    <name type="scientific">Seriola lalandi dorsalis</name>
    <dbReference type="NCBI Taxonomy" id="1841481"/>
    <lineage>
        <taxon>Eukaryota</taxon>
        <taxon>Metazoa</taxon>
        <taxon>Chordata</taxon>
        <taxon>Craniata</taxon>
        <taxon>Vertebrata</taxon>
        <taxon>Euteleostomi</taxon>
        <taxon>Actinopterygii</taxon>
        <taxon>Neopterygii</taxon>
        <taxon>Teleostei</taxon>
        <taxon>Neoteleostei</taxon>
        <taxon>Acanthomorphata</taxon>
        <taxon>Carangaria</taxon>
        <taxon>Carangiformes</taxon>
        <taxon>Carangidae</taxon>
        <taxon>Seriola</taxon>
    </lineage>
</organism>
<keyword evidence="7" id="KW-1185">Reference proteome</keyword>
<feature type="compositionally biased region" description="Polar residues" evidence="4">
    <location>
        <begin position="1227"/>
        <end position="1240"/>
    </location>
</feature>
<evidence type="ECO:0000256" key="3">
    <source>
        <dbReference type="ARBA" id="ARBA00022833"/>
    </source>
</evidence>
<feature type="region of interest" description="Disordered" evidence="4">
    <location>
        <begin position="269"/>
        <end position="342"/>
    </location>
</feature>
<proteinExistence type="predicted"/>
<dbReference type="InterPro" id="IPR013087">
    <property type="entry name" value="Znf_C2H2_type"/>
</dbReference>
<dbReference type="PANTHER" id="PTHR17614:SF12">
    <property type="entry name" value="ZINC FINGER PROTEIN 804B"/>
    <property type="match status" value="1"/>
</dbReference>
<dbReference type="SUPFAM" id="SSF57667">
    <property type="entry name" value="beta-beta-alpha zinc fingers"/>
    <property type="match status" value="1"/>
</dbReference>
<feature type="compositionally biased region" description="Basic and acidic residues" evidence="4">
    <location>
        <begin position="770"/>
        <end position="785"/>
    </location>
</feature>
<dbReference type="GO" id="GO:0008270">
    <property type="term" value="F:zinc ion binding"/>
    <property type="evidence" value="ECO:0007669"/>
    <property type="project" value="UniProtKB-KW"/>
</dbReference>
<feature type="compositionally biased region" description="Polar residues" evidence="4">
    <location>
        <begin position="1148"/>
        <end position="1162"/>
    </location>
</feature>
<evidence type="ECO:0000313" key="7">
    <source>
        <dbReference type="Proteomes" id="UP000261360"/>
    </source>
</evidence>
<accession>A0A3B4XZD0</accession>
<feature type="domain" description="C2H2-type" evidence="5">
    <location>
        <begin position="71"/>
        <end position="93"/>
    </location>
</feature>
<feature type="compositionally biased region" description="Low complexity" evidence="4">
    <location>
        <begin position="1082"/>
        <end position="1105"/>
    </location>
</feature>
<feature type="compositionally biased region" description="Polar residues" evidence="4">
    <location>
        <begin position="1120"/>
        <end position="1131"/>
    </location>
</feature>
<name>A0A3B4XZD0_SERLL</name>
<feature type="region of interest" description="Disordered" evidence="4">
    <location>
        <begin position="1190"/>
        <end position="1254"/>
    </location>
</feature>
<feature type="compositionally biased region" description="Basic residues" evidence="4">
    <location>
        <begin position="642"/>
        <end position="659"/>
    </location>
</feature>
<feature type="compositionally biased region" description="Basic and acidic residues" evidence="4">
    <location>
        <begin position="160"/>
        <end position="177"/>
    </location>
</feature>
<feature type="compositionally biased region" description="Basic and acidic residues" evidence="4">
    <location>
        <begin position="388"/>
        <end position="413"/>
    </location>
</feature>
<evidence type="ECO:0000313" key="6">
    <source>
        <dbReference type="Ensembl" id="ENSSLDP00000021131.1"/>
    </source>
</evidence>
<feature type="region of interest" description="Disordered" evidence="4">
    <location>
        <begin position="1283"/>
        <end position="1305"/>
    </location>
</feature>
<keyword evidence="3" id="KW-0862">Zinc</keyword>
<feature type="region of interest" description="Disordered" evidence="4">
    <location>
        <begin position="1390"/>
        <end position="1422"/>
    </location>
</feature>
<feature type="compositionally biased region" description="Basic and acidic residues" evidence="4">
    <location>
        <begin position="284"/>
        <end position="322"/>
    </location>
</feature>
<reference evidence="6" key="1">
    <citation type="submission" date="2025-08" db="UniProtKB">
        <authorList>
            <consortium name="Ensembl"/>
        </authorList>
    </citation>
    <scope>IDENTIFICATION</scope>
</reference>
<keyword evidence="2" id="KW-0863">Zinc-finger</keyword>
<evidence type="ECO:0000259" key="5">
    <source>
        <dbReference type="PROSITE" id="PS00028"/>
    </source>
</evidence>
<evidence type="ECO:0000256" key="4">
    <source>
        <dbReference type="SAM" id="MobiDB-lite"/>
    </source>
</evidence>
<feature type="region of interest" description="Disordered" evidence="4">
    <location>
        <begin position="638"/>
        <end position="714"/>
    </location>
</feature>
<dbReference type="Proteomes" id="UP000261360">
    <property type="component" value="Unplaced"/>
</dbReference>
<dbReference type="PROSITE" id="PS00028">
    <property type="entry name" value="ZINC_FINGER_C2H2_1"/>
    <property type="match status" value="1"/>
</dbReference>
<feature type="region of interest" description="Disordered" evidence="4">
    <location>
        <begin position="734"/>
        <end position="786"/>
    </location>
</feature>